<dbReference type="Proteomes" id="UP000218831">
    <property type="component" value="Unassembled WGS sequence"/>
</dbReference>
<accession>A0A2A2G7C4</accession>
<keyword evidence="1" id="KW-0325">Glycoprotein</keyword>
<comment type="caution">
    <text evidence="5">The sequence shown here is derived from an EMBL/GenBank/DDBJ whole genome shotgun (WGS) entry which is preliminary data.</text>
</comment>
<evidence type="ECO:0000313" key="5">
    <source>
        <dbReference type="EMBL" id="PAU93656.1"/>
    </source>
</evidence>
<organism evidence="5 6">
    <name type="scientific">Fodinibius salipaludis</name>
    <dbReference type="NCBI Taxonomy" id="2032627"/>
    <lineage>
        <taxon>Bacteria</taxon>
        <taxon>Pseudomonadati</taxon>
        <taxon>Balneolota</taxon>
        <taxon>Balneolia</taxon>
        <taxon>Balneolales</taxon>
        <taxon>Balneolaceae</taxon>
        <taxon>Fodinibius</taxon>
    </lineage>
</organism>
<name>A0A2A2G7C4_9BACT</name>
<dbReference type="PANTHER" id="PTHR11731">
    <property type="entry name" value="PROTEASE FAMILY S9B,C DIPEPTIDYL-PEPTIDASE IV-RELATED"/>
    <property type="match status" value="1"/>
</dbReference>
<dbReference type="InterPro" id="IPR050278">
    <property type="entry name" value="Serine_Prot_S9B/DPPIV"/>
</dbReference>
<dbReference type="InterPro" id="IPR002469">
    <property type="entry name" value="Peptidase_S9B_N"/>
</dbReference>
<evidence type="ECO:0000313" key="6">
    <source>
        <dbReference type="Proteomes" id="UP000218831"/>
    </source>
</evidence>
<protein>
    <submittedName>
        <fullName evidence="5">Peptidase S9</fullName>
    </submittedName>
</protein>
<dbReference type="Pfam" id="PF00326">
    <property type="entry name" value="Peptidase_S9"/>
    <property type="match status" value="1"/>
</dbReference>
<dbReference type="GO" id="GO:0008239">
    <property type="term" value="F:dipeptidyl-peptidase activity"/>
    <property type="evidence" value="ECO:0007669"/>
    <property type="project" value="TreeGrafter"/>
</dbReference>
<dbReference type="FunFam" id="3.40.50.1820:FF:000003">
    <property type="entry name" value="Dipeptidyl peptidase 4"/>
    <property type="match status" value="1"/>
</dbReference>
<dbReference type="SUPFAM" id="SSF53474">
    <property type="entry name" value="alpha/beta-Hydrolases"/>
    <property type="match status" value="1"/>
</dbReference>
<evidence type="ECO:0000259" key="4">
    <source>
        <dbReference type="Pfam" id="PF00930"/>
    </source>
</evidence>
<evidence type="ECO:0000256" key="1">
    <source>
        <dbReference type="ARBA" id="ARBA00023180"/>
    </source>
</evidence>
<keyword evidence="2" id="KW-0732">Signal</keyword>
<dbReference type="GO" id="GO:0006508">
    <property type="term" value="P:proteolysis"/>
    <property type="evidence" value="ECO:0007669"/>
    <property type="project" value="InterPro"/>
</dbReference>
<keyword evidence="6" id="KW-1185">Reference proteome</keyword>
<evidence type="ECO:0000259" key="3">
    <source>
        <dbReference type="Pfam" id="PF00326"/>
    </source>
</evidence>
<dbReference type="EMBL" id="NSKE01000007">
    <property type="protein sequence ID" value="PAU93656.1"/>
    <property type="molecule type" value="Genomic_DNA"/>
</dbReference>
<dbReference type="GO" id="GO:0008236">
    <property type="term" value="F:serine-type peptidase activity"/>
    <property type="evidence" value="ECO:0007669"/>
    <property type="project" value="InterPro"/>
</dbReference>
<dbReference type="InterPro" id="IPR029058">
    <property type="entry name" value="AB_hydrolase_fold"/>
</dbReference>
<dbReference type="SUPFAM" id="SSF82171">
    <property type="entry name" value="DPP6 N-terminal domain-like"/>
    <property type="match status" value="1"/>
</dbReference>
<gene>
    <name evidence="5" type="ORF">CK503_10915</name>
</gene>
<dbReference type="InterPro" id="IPR001375">
    <property type="entry name" value="Peptidase_S9_cat"/>
</dbReference>
<dbReference type="AlphaFoldDB" id="A0A2A2G7C4"/>
<feature type="chain" id="PRO_5013036506" evidence="2">
    <location>
        <begin position="30"/>
        <end position="744"/>
    </location>
</feature>
<dbReference type="Gene3D" id="3.40.50.1820">
    <property type="entry name" value="alpha/beta hydrolase"/>
    <property type="match status" value="1"/>
</dbReference>
<dbReference type="PANTHER" id="PTHR11731:SF193">
    <property type="entry name" value="DIPEPTIDYL PEPTIDASE 9"/>
    <property type="match status" value="1"/>
</dbReference>
<proteinExistence type="predicted"/>
<dbReference type="RefSeq" id="WP_095606847.1">
    <property type="nucleotide sequence ID" value="NZ_NSKE01000007.1"/>
</dbReference>
<dbReference type="Pfam" id="PF00930">
    <property type="entry name" value="DPPIV_N"/>
    <property type="match status" value="1"/>
</dbReference>
<feature type="domain" description="Peptidase S9 prolyl oligopeptidase catalytic" evidence="3">
    <location>
        <begin position="547"/>
        <end position="744"/>
    </location>
</feature>
<sequence length="744" mass="86139">MKYSYSLFFKTLALSFLVGAFLLQQPTIAQDKQRYSSVKEALSKSSQLSGSNGPRNVNWIDDGNRYSYMEYNEKTENMEIRAYDPASEEDELIFNSANHTFPESDSTFEYSSFQWSDDSKYLVFQSNFRPVYRRSGISDYYLYSVEEGSLNLLVEDARTAELSPDGSKIGYERDGDLFVYDLEAQKETQLTNSAKEYFYNGRFGWVYEEEFGLAQAWTWSPDSEKIAYWQTDERHVNIFKMTDYSGQHPEYEKIPYPKVGDENPKVKIGVINVESGQQQWMDTPTDGYIPRIYWTAKENKLATVHLNRAQNHLRLFFNDINNGDRRLVMEEQSDAWIDVFDFFAGIDHLFFFPKDSEEFFWISDRNGWSHIYRYGYDGTVKNQVTDGNWEVTYVHTVDYRNNRIYYTSTEESPLERHLYSVNFSGGNKTKHTQSEGRHDISMGSNSNFYIDRYSNTSTPTQVELWSTRNGKLEVLEDNASVEKFTEKHVYAPRELFSFTTSDGQKLDGFMIKPIDFDPDKKYPMVLNIYGGPSAQGVYNSWESGGWNQYLAQQGYVVVNVNNRGSGGYGSEFEKIVYKQLGKWEATDFVETAQFMAEKSWVDGNRMAIRGHSYGGYMTTYTLFNYPNIFEVGIATAPVTDWRFYDSIYTERYMGLIENNKDGYEQSSSITNAQNLKGNLLLSHSTMDENVHVQNTMQLLTELTGNGQDVDLQIYPPGAHGVAFNTASYYLLYTSYVDYLNRHLK</sequence>
<evidence type="ECO:0000256" key="2">
    <source>
        <dbReference type="SAM" id="SignalP"/>
    </source>
</evidence>
<dbReference type="Gene3D" id="2.140.10.30">
    <property type="entry name" value="Dipeptidylpeptidase IV, N-terminal domain"/>
    <property type="match status" value="1"/>
</dbReference>
<feature type="signal peptide" evidence="2">
    <location>
        <begin position="1"/>
        <end position="29"/>
    </location>
</feature>
<dbReference type="OrthoDB" id="9812921at2"/>
<reference evidence="5 6" key="1">
    <citation type="submission" date="2017-08" db="EMBL/GenBank/DDBJ databases">
        <title>Aliifodinibius alkalisoli sp. nov., isolated from saline alkaline soil.</title>
        <authorList>
            <person name="Liu D."/>
            <person name="Zhang G."/>
        </authorList>
    </citation>
    <scope>NUCLEOTIDE SEQUENCE [LARGE SCALE GENOMIC DNA]</scope>
    <source>
        <strain evidence="5 6">WN023</strain>
    </source>
</reference>
<feature type="domain" description="Dipeptidylpeptidase IV N-terminal" evidence="4">
    <location>
        <begin position="116"/>
        <end position="460"/>
    </location>
</feature>